<proteinExistence type="predicted"/>
<dbReference type="InterPro" id="IPR023753">
    <property type="entry name" value="FAD/NAD-binding_dom"/>
</dbReference>
<dbReference type="PRINTS" id="PR00368">
    <property type="entry name" value="FADPNR"/>
</dbReference>
<organism evidence="4 5">
    <name type="scientific">Chitinophaga rupis</name>
    <dbReference type="NCBI Taxonomy" id="573321"/>
    <lineage>
        <taxon>Bacteria</taxon>
        <taxon>Pseudomonadati</taxon>
        <taxon>Bacteroidota</taxon>
        <taxon>Chitinophagia</taxon>
        <taxon>Chitinophagales</taxon>
        <taxon>Chitinophagaceae</taxon>
        <taxon>Chitinophaga</taxon>
    </lineage>
</organism>
<feature type="domain" description="FAD/NAD(P)-binding" evidence="3">
    <location>
        <begin position="8"/>
        <end position="285"/>
    </location>
</feature>
<dbReference type="SUPFAM" id="SSF51905">
    <property type="entry name" value="FAD/NAD(P)-binding domain"/>
    <property type="match status" value="1"/>
</dbReference>
<evidence type="ECO:0000313" key="5">
    <source>
        <dbReference type="Proteomes" id="UP000198984"/>
    </source>
</evidence>
<dbReference type="Proteomes" id="UP000198984">
    <property type="component" value="Unassembled WGS sequence"/>
</dbReference>
<dbReference type="GO" id="GO:0016491">
    <property type="term" value="F:oxidoreductase activity"/>
    <property type="evidence" value="ECO:0007669"/>
    <property type="project" value="UniProtKB-KW"/>
</dbReference>
<keyword evidence="5" id="KW-1185">Reference proteome</keyword>
<dbReference type="InterPro" id="IPR050097">
    <property type="entry name" value="Ferredoxin-NADP_redctase_2"/>
</dbReference>
<sequence length="301" mass="32506">MEHKQTLDVIIIGGSYAGLSAAMALGRALRQVLIIDSGKPCNRQTPHSHNFLTQDGATPAAIAALGREQVLAYPTVQLKQGKVVNAVQKDNAFVVTTETGEQFTAAKLLLATGVQDIMPPIPGFAECWGISVLHCPYCHGYEVKNTPTGVLANGEMAFEFSRMIRHWTKQLTLFTNGPAALKDEQMAQLKDWNVPVQEQPVANIIHEKGYLQTIQLQDGSAHPLTALYTRPATPQQDIVQSLGCTLTENGYVVIDDFQQTTVPGVYAAGDNTTMFRAVSVAVAAGTKAGAMMNKTLIEEGR</sequence>
<evidence type="ECO:0000313" key="4">
    <source>
        <dbReference type="EMBL" id="SEL43339.1"/>
    </source>
</evidence>
<dbReference type="AlphaFoldDB" id="A0A1H7Q697"/>
<keyword evidence="1" id="KW-0285">Flavoprotein</keyword>
<evidence type="ECO:0000256" key="2">
    <source>
        <dbReference type="ARBA" id="ARBA00023002"/>
    </source>
</evidence>
<dbReference type="Pfam" id="PF07992">
    <property type="entry name" value="Pyr_redox_2"/>
    <property type="match status" value="1"/>
</dbReference>
<evidence type="ECO:0000259" key="3">
    <source>
        <dbReference type="Pfam" id="PF07992"/>
    </source>
</evidence>
<dbReference type="PRINTS" id="PR00469">
    <property type="entry name" value="PNDRDTASEII"/>
</dbReference>
<reference evidence="4 5" key="1">
    <citation type="submission" date="2016-10" db="EMBL/GenBank/DDBJ databases">
        <authorList>
            <person name="de Groot N.N."/>
        </authorList>
    </citation>
    <scope>NUCLEOTIDE SEQUENCE [LARGE SCALE GENOMIC DNA]</scope>
    <source>
        <strain evidence="4 5">DSM 21039</strain>
    </source>
</reference>
<dbReference type="Gene3D" id="3.50.50.60">
    <property type="entry name" value="FAD/NAD(P)-binding domain"/>
    <property type="match status" value="2"/>
</dbReference>
<keyword evidence="2" id="KW-0560">Oxidoreductase</keyword>
<evidence type="ECO:0000256" key="1">
    <source>
        <dbReference type="ARBA" id="ARBA00022630"/>
    </source>
</evidence>
<dbReference type="RefSeq" id="WP_089909190.1">
    <property type="nucleotide sequence ID" value="NZ_FOBB01000002.1"/>
</dbReference>
<dbReference type="PANTHER" id="PTHR48105">
    <property type="entry name" value="THIOREDOXIN REDUCTASE 1-RELATED-RELATED"/>
    <property type="match status" value="1"/>
</dbReference>
<name>A0A1H7Q697_9BACT</name>
<dbReference type="OrthoDB" id="9806179at2"/>
<dbReference type="STRING" id="573321.SAMN04488505_102261"/>
<dbReference type="InterPro" id="IPR036188">
    <property type="entry name" value="FAD/NAD-bd_sf"/>
</dbReference>
<gene>
    <name evidence="4" type="ORF">SAMN04488505_102261</name>
</gene>
<protein>
    <submittedName>
        <fullName evidence="4">Thioredoxin reductase</fullName>
    </submittedName>
</protein>
<accession>A0A1H7Q697</accession>
<dbReference type="EMBL" id="FOBB01000002">
    <property type="protein sequence ID" value="SEL43339.1"/>
    <property type="molecule type" value="Genomic_DNA"/>
</dbReference>